<dbReference type="Pfam" id="PF07883">
    <property type="entry name" value="Cupin_2"/>
    <property type="match status" value="1"/>
</dbReference>
<feature type="domain" description="Cupin type-2" evidence="1">
    <location>
        <begin position="37"/>
        <end position="104"/>
    </location>
</feature>
<protein>
    <recommendedName>
        <fullName evidence="1">Cupin type-2 domain-containing protein</fullName>
    </recommendedName>
</protein>
<dbReference type="InterPro" id="IPR013096">
    <property type="entry name" value="Cupin_2"/>
</dbReference>
<accession>A0A8J4E2L1</accession>
<dbReference type="InterPro" id="IPR011051">
    <property type="entry name" value="RmlC_Cupin_sf"/>
</dbReference>
<evidence type="ECO:0000313" key="2">
    <source>
        <dbReference type="EMBL" id="GIJ57147.1"/>
    </source>
</evidence>
<sequence>MSTPQSGLQPPWNMLDRPSGAKLGIVDLPATFTLARIHVPVGVTTAEDHHEVREVWLVQSGTGVLALDGVKQRISAGDTLFYDSFHRHQLHNDGTEPVDIISIWWQP</sequence>
<organism evidence="2 3">
    <name type="scientific">Virgisporangium aurantiacum</name>
    <dbReference type="NCBI Taxonomy" id="175570"/>
    <lineage>
        <taxon>Bacteria</taxon>
        <taxon>Bacillati</taxon>
        <taxon>Actinomycetota</taxon>
        <taxon>Actinomycetes</taxon>
        <taxon>Micromonosporales</taxon>
        <taxon>Micromonosporaceae</taxon>
        <taxon>Virgisporangium</taxon>
    </lineage>
</organism>
<dbReference type="Gene3D" id="2.60.120.10">
    <property type="entry name" value="Jelly Rolls"/>
    <property type="match status" value="1"/>
</dbReference>
<keyword evidence="3" id="KW-1185">Reference proteome</keyword>
<evidence type="ECO:0000313" key="3">
    <source>
        <dbReference type="Proteomes" id="UP000612585"/>
    </source>
</evidence>
<proteinExistence type="predicted"/>
<gene>
    <name evidence="2" type="ORF">Vau01_046630</name>
</gene>
<comment type="caution">
    <text evidence="2">The sequence shown here is derived from an EMBL/GenBank/DDBJ whole genome shotgun (WGS) entry which is preliminary data.</text>
</comment>
<dbReference type="SUPFAM" id="SSF51182">
    <property type="entry name" value="RmlC-like cupins"/>
    <property type="match status" value="1"/>
</dbReference>
<dbReference type="RefSeq" id="WP_203996267.1">
    <property type="nucleotide sequence ID" value="NZ_BOPG01000029.1"/>
</dbReference>
<name>A0A8J4E2L1_9ACTN</name>
<dbReference type="AlphaFoldDB" id="A0A8J4E2L1"/>
<dbReference type="EMBL" id="BOPG01000029">
    <property type="protein sequence ID" value="GIJ57147.1"/>
    <property type="molecule type" value="Genomic_DNA"/>
</dbReference>
<evidence type="ECO:0000259" key="1">
    <source>
        <dbReference type="Pfam" id="PF07883"/>
    </source>
</evidence>
<dbReference type="Proteomes" id="UP000612585">
    <property type="component" value="Unassembled WGS sequence"/>
</dbReference>
<reference evidence="2" key="1">
    <citation type="submission" date="2021-01" db="EMBL/GenBank/DDBJ databases">
        <title>Whole genome shotgun sequence of Virgisporangium aurantiacum NBRC 16421.</title>
        <authorList>
            <person name="Komaki H."/>
            <person name="Tamura T."/>
        </authorList>
    </citation>
    <scope>NUCLEOTIDE SEQUENCE</scope>
    <source>
        <strain evidence="2">NBRC 16421</strain>
    </source>
</reference>
<dbReference type="InterPro" id="IPR014710">
    <property type="entry name" value="RmlC-like_jellyroll"/>
</dbReference>